<protein>
    <recommendedName>
        <fullName evidence="3">Transcription factor domain-containing protein</fullName>
    </recommendedName>
</protein>
<dbReference type="Proteomes" id="UP000292402">
    <property type="component" value="Unassembled WGS sequence"/>
</dbReference>
<evidence type="ECO:0000313" key="1">
    <source>
        <dbReference type="EMBL" id="RYN43598.1"/>
    </source>
</evidence>
<comment type="caution">
    <text evidence="1">The sequence shown here is derived from an EMBL/GenBank/DDBJ whole genome shotgun (WGS) entry which is preliminary data.</text>
</comment>
<dbReference type="PANTHER" id="PTHR37540:SF5">
    <property type="entry name" value="TRANSCRIPTION FACTOR DOMAIN-CONTAINING PROTEIN"/>
    <property type="match status" value="1"/>
</dbReference>
<dbReference type="AlphaFoldDB" id="A0A4Q4M5U4"/>
<evidence type="ECO:0000313" key="2">
    <source>
        <dbReference type="Proteomes" id="UP000292402"/>
    </source>
</evidence>
<evidence type="ECO:0008006" key="3">
    <source>
        <dbReference type="Google" id="ProtNLM"/>
    </source>
</evidence>
<gene>
    <name evidence="1" type="ORF">AA0114_g10251</name>
</gene>
<organism evidence="1 2">
    <name type="scientific">Alternaria tenuissima</name>
    <dbReference type="NCBI Taxonomy" id="119927"/>
    <lineage>
        <taxon>Eukaryota</taxon>
        <taxon>Fungi</taxon>
        <taxon>Dikarya</taxon>
        <taxon>Ascomycota</taxon>
        <taxon>Pezizomycotina</taxon>
        <taxon>Dothideomycetes</taxon>
        <taxon>Pleosporomycetidae</taxon>
        <taxon>Pleosporales</taxon>
        <taxon>Pleosporineae</taxon>
        <taxon>Pleosporaceae</taxon>
        <taxon>Alternaria</taxon>
        <taxon>Alternaria sect. Alternaria</taxon>
        <taxon>Alternaria alternata complex</taxon>
    </lineage>
</organism>
<accession>A0A4Q4M5U4</accession>
<dbReference type="EMBL" id="PDXA01000044">
    <property type="protein sequence ID" value="RYN43598.1"/>
    <property type="molecule type" value="Genomic_DNA"/>
</dbReference>
<reference evidence="2" key="1">
    <citation type="journal article" date="2019" name="bioRxiv">
        <title>Genomics, evolutionary history and diagnostics of the Alternaria alternata species group including apple and Asian pear pathotypes.</title>
        <authorList>
            <person name="Armitage A.D."/>
            <person name="Cockerton H.M."/>
            <person name="Sreenivasaprasad S."/>
            <person name="Woodhall J.W."/>
            <person name="Lane C.R."/>
            <person name="Harrison R.J."/>
            <person name="Clarkson J.P."/>
        </authorList>
    </citation>
    <scope>NUCLEOTIDE SEQUENCE [LARGE SCALE GENOMIC DNA]</scope>
    <source>
        <strain evidence="2">FERA 1082</strain>
    </source>
</reference>
<name>A0A4Q4M5U4_9PLEO</name>
<sequence>MRFRKSQSRVCRKIVEYEYTESQDGSKIRLLATTFCQIGDGVDPFRVLPQFENPRLDSVFLLRNCMRAFGTEAYVERWVPAMMSHPHVLLSTVFLVSNWLDMLAGLPGDSTRTGFVRAEIMGMVSERIRNPHMYDTASTIIIIVHLLAGEIWRCDESILRFHVSGIAKLIALCGGMINFEKAYVAELSASCCFQCDLVCEAKPLPTLISWQPPDYTADDDIAIPESPLFCPRVDFMTVPNDERCSPSTCNLLRDMRDLTDLFISKNAANEVESDLADVSAAYLSSTGLDYSTKVAGIRERLALLPSADLPGHQGTGDWVYEACRLTAMIYTASIVCSLPLSIAAHPSQNVLWVEAESLIEPHDRQIVLTTHLSELLLQALERTDLANVWNGMAGVLYWITTVGAAAARTPIMPTMLQRPLYSKPCKPRVRQCLAMYSMRAFVLLGFKHQMPILLSQKRLFRVQELIGTYG</sequence>
<proteinExistence type="predicted"/>
<dbReference type="PANTHER" id="PTHR37540">
    <property type="entry name" value="TRANSCRIPTION FACTOR (ACR-2), PUTATIVE-RELATED-RELATED"/>
    <property type="match status" value="1"/>
</dbReference>